<accession>F2BEV2</accession>
<protein>
    <submittedName>
        <fullName evidence="2">Uncharacterized protein</fullName>
    </submittedName>
</protein>
<proteinExistence type="predicted"/>
<organism evidence="2 3">
    <name type="scientific">Neisseria bacilliformis ATCC BAA-1200</name>
    <dbReference type="NCBI Taxonomy" id="888742"/>
    <lineage>
        <taxon>Bacteria</taxon>
        <taxon>Pseudomonadati</taxon>
        <taxon>Pseudomonadota</taxon>
        <taxon>Betaproteobacteria</taxon>
        <taxon>Neisseriales</taxon>
        <taxon>Neisseriaceae</taxon>
        <taxon>Neisseria</taxon>
    </lineage>
</organism>
<reference evidence="2 3" key="1">
    <citation type="submission" date="2011-02" db="EMBL/GenBank/DDBJ databases">
        <authorList>
            <person name="Muzny D."/>
            <person name="Qin X."/>
            <person name="Deng J."/>
            <person name="Jiang H."/>
            <person name="Liu Y."/>
            <person name="Qu J."/>
            <person name="Song X.-Z."/>
            <person name="Zhang L."/>
            <person name="Thornton R."/>
            <person name="Coyle M."/>
            <person name="Francisco L."/>
            <person name="Jackson L."/>
            <person name="Javaid M."/>
            <person name="Korchina V."/>
            <person name="Kovar C."/>
            <person name="Mata R."/>
            <person name="Mathew T."/>
            <person name="Ngo R."/>
            <person name="Nguyen L."/>
            <person name="Nguyen N."/>
            <person name="Okwuonu G."/>
            <person name="Ongeri F."/>
            <person name="Pham C."/>
            <person name="Simmons D."/>
            <person name="Wilczek-Boney K."/>
            <person name="Hale W."/>
            <person name="Jakkamsetti A."/>
            <person name="Pham P."/>
            <person name="Ruth R."/>
            <person name="San Lucas F."/>
            <person name="Warren J."/>
            <person name="Zhang J."/>
            <person name="Zhao Z."/>
            <person name="Zhou C."/>
            <person name="Zhu D."/>
            <person name="Lee S."/>
            <person name="Bess C."/>
            <person name="Blankenburg K."/>
            <person name="Forbes L."/>
            <person name="Fu Q."/>
            <person name="Gubbala S."/>
            <person name="Hirani K."/>
            <person name="Jayaseelan J.C."/>
            <person name="Lara F."/>
            <person name="Munidasa M."/>
            <person name="Palculict T."/>
            <person name="Patil S."/>
            <person name="Pu L.-L."/>
            <person name="Saada N."/>
            <person name="Tang L."/>
            <person name="Weissenberger G."/>
            <person name="Zhu Y."/>
            <person name="Hemphill L."/>
            <person name="Shang Y."/>
            <person name="Youmans B."/>
            <person name="Ayvaz T."/>
            <person name="Ross M."/>
            <person name="Santibanez J."/>
            <person name="Aqrawi P."/>
            <person name="Gross S."/>
            <person name="Joshi V."/>
            <person name="Fowler G."/>
            <person name="Nazareth L."/>
            <person name="Reid J."/>
            <person name="Worley K."/>
            <person name="Petrosino J."/>
            <person name="Highlander S."/>
            <person name="Gibbs R."/>
        </authorList>
    </citation>
    <scope>NUCLEOTIDE SEQUENCE [LARGE SCALE GENOMIC DNA]</scope>
    <source>
        <strain evidence="2 3">ATCC BAA-1200</strain>
    </source>
</reference>
<dbReference type="Proteomes" id="UP000004105">
    <property type="component" value="Unassembled WGS sequence"/>
</dbReference>
<dbReference type="RefSeq" id="WP_007343264.1">
    <property type="nucleotide sequence ID" value="NZ_GL878494.1"/>
</dbReference>
<dbReference type="OrthoDB" id="8451539at2"/>
<evidence type="ECO:0000313" key="3">
    <source>
        <dbReference type="Proteomes" id="UP000004105"/>
    </source>
</evidence>
<sequence>MKPSNGRERLRLILIAADQLLNTLAGGWPDETLSSRIHRRAVLAASPRRRWKIARALANALFFTQRDHCQSAYERERTRSHLPPEMREGRLKKESGTKR</sequence>
<name>F2BEV2_9NEIS</name>
<feature type="region of interest" description="Disordered" evidence="1">
    <location>
        <begin position="73"/>
        <end position="99"/>
    </location>
</feature>
<evidence type="ECO:0000256" key="1">
    <source>
        <dbReference type="SAM" id="MobiDB-lite"/>
    </source>
</evidence>
<keyword evidence="3" id="KW-1185">Reference proteome</keyword>
<dbReference type="AlphaFoldDB" id="F2BEV2"/>
<dbReference type="HOGENOM" id="CLU_181268_0_0_4"/>
<comment type="caution">
    <text evidence="2">The sequence shown here is derived from an EMBL/GenBank/DDBJ whole genome shotgun (WGS) entry which is preliminary data.</text>
</comment>
<evidence type="ECO:0000313" key="2">
    <source>
        <dbReference type="EMBL" id="EGF10007.1"/>
    </source>
</evidence>
<gene>
    <name evidence="2" type="ORF">HMPREF9123_2259</name>
</gene>
<dbReference type="EMBL" id="AFAY01000046">
    <property type="protein sequence ID" value="EGF10007.1"/>
    <property type="molecule type" value="Genomic_DNA"/>
</dbReference>